<evidence type="ECO:0000313" key="1">
    <source>
        <dbReference type="EMBL" id="TET93545.1"/>
    </source>
</evidence>
<dbReference type="EMBL" id="SOIJ01000095">
    <property type="protein sequence ID" value="TET93545.1"/>
    <property type="molecule type" value="Genomic_DNA"/>
</dbReference>
<organism evidence="1 2">
    <name type="scientific">Aerophobetes bacterium</name>
    <dbReference type="NCBI Taxonomy" id="2030807"/>
    <lineage>
        <taxon>Bacteria</taxon>
        <taxon>Candidatus Aerophobota</taxon>
    </lineage>
</organism>
<feature type="non-terminal residue" evidence="1">
    <location>
        <position position="62"/>
    </location>
</feature>
<reference evidence="1 2" key="1">
    <citation type="submission" date="2019-03" db="EMBL/GenBank/DDBJ databases">
        <title>Metabolic potential of uncultured bacteria and archaea associated with petroleum seepage in deep-sea sediments.</title>
        <authorList>
            <person name="Dong X."/>
            <person name="Hubert C."/>
        </authorList>
    </citation>
    <scope>NUCLEOTIDE SEQUENCE [LARGE SCALE GENOMIC DNA]</scope>
    <source>
        <strain evidence="1">E29_bin28</strain>
    </source>
</reference>
<accession>A0A523YPW0</accession>
<proteinExistence type="predicted"/>
<dbReference type="Proteomes" id="UP000316925">
    <property type="component" value="Unassembled WGS sequence"/>
</dbReference>
<dbReference type="AlphaFoldDB" id="A0A523YPW0"/>
<comment type="caution">
    <text evidence="1">The sequence shown here is derived from an EMBL/GenBank/DDBJ whole genome shotgun (WGS) entry which is preliminary data.</text>
</comment>
<gene>
    <name evidence="1" type="ORF">E3J33_01640</name>
</gene>
<name>A0A523YPW0_UNCAE</name>
<sequence>MDEKKRFKLTLLISCAVHFSLILLFPSLGVSLKPLPKYVEVSLVKVRPKPAPARVVTVPKKK</sequence>
<protein>
    <submittedName>
        <fullName evidence="1">Uncharacterized protein</fullName>
    </submittedName>
</protein>
<evidence type="ECO:0000313" key="2">
    <source>
        <dbReference type="Proteomes" id="UP000316925"/>
    </source>
</evidence>